<dbReference type="Proteomes" id="UP000298325">
    <property type="component" value="Unassembled WGS sequence"/>
</dbReference>
<sequence length="207" mass="22387">MSRGIGGLKMARDQMIASDESRLDARSAIDRKEKGANLVIEYATAPCFLGWVIVAVNDKGICAIEFGDDPSSLPAQVQQRFSKAQLEAGGPELSTIIDSVVSLIDAPDSDTQLPLDIQGTAFQQRVWNALRTIRPGQTASYTQVACKIGSPESVRAVAQACAANKLGFVVPCHRVVRSDGSLSGYRWGVERKRRLLEREGLASKLNV</sequence>
<gene>
    <name evidence="9" type="ORF">E5Q11_04000</name>
</gene>
<dbReference type="InterPro" id="IPR001497">
    <property type="entry name" value="MethylDNA_cys_MeTrfase_AS"/>
</dbReference>
<reference evidence="9 10" key="1">
    <citation type="submission" date="2019-04" db="EMBL/GenBank/DDBJ databases">
        <authorList>
            <person name="Park S."/>
            <person name="Yoon J.-H."/>
        </authorList>
    </citation>
    <scope>NUCLEOTIDE SEQUENCE [LARGE SCALE GENOMIC DNA]</scope>
    <source>
        <strain evidence="9 10">HJM-18</strain>
    </source>
</reference>
<dbReference type="OrthoDB" id="9811249at2"/>
<evidence type="ECO:0000256" key="4">
    <source>
        <dbReference type="ARBA" id="ARBA00022763"/>
    </source>
</evidence>
<dbReference type="GO" id="GO:0003908">
    <property type="term" value="F:methylated-DNA-[protein]-cysteine S-methyltransferase activity"/>
    <property type="evidence" value="ECO:0007669"/>
    <property type="project" value="UniProtKB-EC"/>
</dbReference>
<dbReference type="Pfam" id="PF01035">
    <property type="entry name" value="DNA_binding_1"/>
    <property type="match status" value="1"/>
</dbReference>
<proteinExistence type="predicted"/>
<comment type="catalytic activity">
    <reaction evidence="6">
        <text>a 6-O-methyl-2'-deoxyguanosine in DNA + L-cysteinyl-[protein] = S-methyl-L-cysteinyl-[protein] + a 2'-deoxyguanosine in DNA</text>
        <dbReference type="Rhea" id="RHEA:24000"/>
        <dbReference type="Rhea" id="RHEA-COMP:10131"/>
        <dbReference type="Rhea" id="RHEA-COMP:10132"/>
        <dbReference type="Rhea" id="RHEA-COMP:11367"/>
        <dbReference type="Rhea" id="RHEA-COMP:11368"/>
        <dbReference type="ChEBI" id="CHEBI:29950"/>
        <dbReference type="ChEBI" id="CHEBI:82612"/>
        <dbReference type="ChEBI" id="CHEBI:85445"/>
        <dbReference type="ChEBI" id="CHEBI:85448"/>
        <dbReference type="EC" id="2.1.1.63"/>
    </reaction>
</comment>
<dbReference type="PANTHER" id="PTHR10815">
    <property type="entry name" value="METHYLATED-DNA--PROTEIN-CYSTEINE METHYLTRANSFERASE"/>
    <property type="match status" value="1"/>
</dbReference>
<dbReference type="InterPro" id="IPR036217">
    <property type="entry name" value="MethylDNA_cys_MeTrfase_DNAb"/>
</dbReference>
<dbReference type="SUPFAM" id="SSF53155">
    <property type="entry name" value="Methylated DNA-protein cysteine methyltransferase domain"/>
    <property type="match status" value="1"/>
</dbReference>
<evidence type="ECO:0000259" key="8">
    <source>
        <dbReference type="Pfam" id="PF02870"/>
    </source>
</evidence>
<dbReference type="FunFam" id="1.10.10.10:FF:000410">
    <property type="entry name" value="ADA regulatory protein, putative"/>
    <property type="match status" value="1"/>
</dbReference>
<keyword evidence="4" id="KW-0227">DNA damage</keyword>
<dbReference type="InterPro" id="IPR036631">
    <property type="entry name" value="MGMT_N_sf"/>
</dbReference>
<dbReference type="Gene3D" id="1.10.10.10">
    <property type="entry name" value="Winged helix-like DNA-binding domain superfamily/Winged helix DNA-binding domain"/>
    <property type="match status" value="1"/>
</dbReference>
<feature type="domain" description="Methylated-DNA-[protein]-cysteine S-methyltransferase DNA binding" evidence="7">
    <location>
        <begin position="121"/>
        <end position="200"/>
    </location>
</feature>
<comment type="caution">
    <text evidence="9">The sequence shown here is derived from an EMBL/GenBank/DDBJ whole genome shotgun (WGS) entry which is preliminary data.</text>
</comment>
<dbReference type="EMBL" id="SRPF01000001">
    <property type="protein sequence ID" value="TGN41697.1"/>
    <property type="molecule type" value="Genomic_DNA"/>
</dbReference>
<dbReference type="AlphaFoldDB" id="A0A4Z1BNW7"/>
<dbReference type="NCBIfam" id="TIGR00589">
    <property type="entry name" value="ogt"/>
    <property type="match status" value="1"/>
</dbReference>
<keyword evidence="2 9" id="KW-0489">Methyltransferase</keyword>
<evidence type="ECO:0000256" key="5">
    <source>
        <dbReference type="ARBA" id="ARBA00023204"/>
    </source>
</evidence>
<dbReference type="PANTHER" id="PTHR10815:SF14">
    <property type="entry name" value="BIFUNCTIONAL TRANSCRIPTIONAL ACTIVATOR_DNA REPAIR ENZYME ADA"/>
    <property type="match status" value="1"/>
</dbReference>
<evidence type="ECO:0000313" key="9">
    <source>
        <dbReference type="EMBL" id="TGN41697.1"/>
    </source>
</evidence>
<evidence type="ECO:0000256" key="3">
    <source>
        <dbReference type="ARBA" id="ARBA00022679"/>
    </source>
</evidence>
<evidence type="ECO:0000313" key="10">
    <source>
        <dbReference type="Proteomes" id="UP000298325"/>
    </source>
</evidence>
<dbReference type="SUPFAM" id="SSF46767">
    <property type="entry name" value="Methylated DNA-protein cysteine methyltransferase, C-terminal domain"/>
    <property type="match status" value="1"/>
</dbReference>
<name>A0A4Z1BNW7_9GAMM</name>
<accession>A0A4Z1BNW7</accession>
<dbReference type="CDD" id="cd06445">
    <property type="entry name" value="ATase"/>
    <property type="match status" value="1"/>
</dbReference>
<dbReference type="InterPro" id="IPR014048">
    <property type="entry name" value="MethylDNA_cys_MeTrfase_DNA-bd"/>
</dbReference>
<dbReference type="PROSITE" id="PS00374">
    <property type="entry name" value="MGMT"/>
    <property type="match status" value="1"/>
</dbReference>
<evidence type="ECO:0000256" key="1">
    <source>
        <dbReference type="ARBA" id="ARBA00001286"/>
    </source>
</evidence>
<dbReference type="GO" id="GO:0032259">
    <property type="term" value="P:methylation"/>
    <property type="evidence" value="ECO:0007669"/>
    <property type="project" value="UniProtKB-KW"/>
</dbReference>
<dbReference type="GO" id="GO:0006281">
    <property type="term" value="P:DNA repair"/>
    <property type="evidence" value="ECO:0007669"/>
    <property type="project" value="UniProtKB-KW"/>
</dbReference>
<dbReference type="EC" id="2.1.1.63" evidence="9"/>
<keyword evidence="3 9" id="KW-0808">Transferase</keyword>
<feature type="domain" description="Methylguanine DNA methyltransferase ribonuclease-like" evidence="8">
    <location>
        <begin position="42"/>
        <end position="99"/>
    </location>
</feature>
<dbReference type="Gene3D" id="3.30.160.70">
    <property type="entry name" value="Methylated DNA-protein cysteine methyltransferase domain"/>
    <property type="match status" value="1"/>
</dbReference>
<protein>
    <submittedName>
        <fullName evidence="9">Methylated-DNA--[protein]-cysteine S-methyltransferase</fullName>
        <ecNumber evidence="9">2.1.1.63</ecNumber>
    </submittedName>
</protein>
<evidence type="ECO:0000256" key="6">
    <source>
        <dbReference type="ARBA" id="ARBA00049348"/>
    </source>
</evidence>
<dbReference type="InterPro" id="IPR008332">
    <property type="entry name" value="MethylG_MeTrfase_N"/>
</dbReference>
<keyword evidence="5" id="KW-0234">DNA repair</keyword>
<dbReference type="InterPro" id="IPR036388">
    <property type="entry name" value="WH-like_DNA-bd_sf"/>
</dbReference>
<evidence type="ECO:0000256" key="2">
    <source>
        <dbReference type="ARBA" id="ARBA00022603"/>
    </source>
</evidence>
<comment type="catalytic activity">
    <reaction evidence="1">
        <text>a 4-O-methyl-thymidine in DNA + L-cysteinyl-[protein] = a thymidine in DNA + S-methyl-L-cysteinyl-[protein]</text>
        <dbReference type="Rhea" id="RHEA:53428"/>
        <dbReference type="Rhea" id="RHEA-COMP:10131"/>
        <dbReference type="Rhea" id="RHEA-COMP:10132"/>
        <dbReference type="Rhea" id="RHEA-COMP:13555"/>
        <dbReference type="Rhea" id="RHEA-COMP:13556"/>
        <dbReference type="ChEBI" id="CHEBI:29950"/>
        <dbReference type="ChEBI" id="CHEBI:82612"/>
        <dbReference type="ChEBI" id="CHEBI:137386"/>
        <dbReference type="ChEBI" id="CHEBI:137387"/>
        <dbReference type="EC" id="2.1.1.63"/>
    </reaction>
</comment>
<dbReference type="Pfam" id="PF02870">
    <property type="entry name" value="Methyltransf_1N"/>
    <property type="match status" value="1"/>
</dbReference>
<keyword evidence="10" id="KW-1185">Reference proteome</keyword>
<evidence type="ECO:0000259" key="7">
    <source>
        <dbReference type="Pfam" id="PF01035"/>
    </source>
</evidence>
<organism evidence="9 10">
    <name type="scientific">Marinobacter confluentis</name>
    <dbReference type="NCBI Taxonomy" id="1697557"/>
    <lineage>
        <taxon>Bacteria</taxon>
        <taxon>Pseudomonadati</taxon>
        <taxon>Pseudomonadota</taxon>
        <taxon>Gammaproteobacteria</taxon>
        <taxon>Pseudomonadales</taxon>
        <taxon>Marinobacteraceae</taxon>
        <taxon>Marinobacter</taxon>
    </lineage>
</organism>